<dbReference type="Proteomes" id="UP000722459">
    <property type="component" value="Unassembled WGS sequence"/>
</dbReference>
<dbReference type="Pfam" id="PF13489">
    <property type="entry name" value="Methyltransf_23"/>
    <property type="match status" value="1"/>
</dbReference>
<dbReference type="GO" id="GO:0032259">
    <property type="term" value="P:methylation"/>
    <property type="evidence" value="ECO:0007669"/>
    <property type="project" value="UniProtKB-KW"/>
</dbReference>
<accession>A0A8T5GF28</accession>
<reference evidence="1" key="1">
    <citation type="journal article" date="2021" name="ISME J.">
        <title>Mercury methylation by metabolically versatile and cosmopolitan marine bacteria.</title>
        <authorList>
            <person name="Lin H."/>
            <person name="Ascher D.B."/>
            <person name="Myung Y."/>
            <person name="Lamborg C.H."/>
            <person name="Hallam S.J."/>
            <person name="Gionfriddo C.M."/>
            <person name="Holt K.E."/>
            <person name="Moreau J.W."/>
        </authorList>
    </citation>
    <scope>NUCLEOTIDE SEQUENCE</scope>
    <source>
        <strain evidence="1">SI075_bin30</strain>
    </source>
</reference>
<dbReference type="GO" id="GO:0008168">
    <property type="term" value="F:methyltransferase activity"/>
    <property type="evidence" value="ECO:0007669"/>
    <property type="project" value="UniProtKB-KW"/>
</dbReference>
<proteinExistence type="predicted"/>
<protein>
    <submittedName>
        <fullName evidence="1">Methyltransferase domain-containing protein</fullName>
    </submittedName>
</protein>
<evidence type="ECO:0000313" key="2">
    <source>
        <dbReference type="Proteomes" id="UP000722459"/>
    </source>
</evidence>
<dbReference type="InterPro" id="IPR029063">
    <property type="entry name" value="SAM-dependent_MTases_sf"/>
</dbReference>
<organism evidence="1 2">
    <name type="scientific">Candidatus Iainarchaeum sp</name>
    <dbReference type="NCBI Taxonomy" id="3101447"/>
    <lineage>
        <taxon>Archaea</taxon>
        <taxon>Candidatus Iainarchaeota</taxon>
        <taxon>Candidatus Iainarchaeia</taxon>
        <taxon>Candidatus Iainarchaeales</taxon>
        <taxon>Candidatus Iainarchaeaceae</taxon>
        <taxon>Candidatus Iainarchaeum</taxon>
    </lineage>
</organism>
<dbReference type="CDD" id="cd02440">
    <property type="entry name" value="AdoMet_MTases"/>
    <property type="match status" value="1"/>
</dbReference>
<sequence>MHENSMKLMRNFVNNNLDKSKKLSILDVGSYDINGSYKELFDWPWDYTGLDLEAGKNVDFVAKSLYDWGLDKKFDVVISGQTLEHVKDTHKWILEVKKHVKKNGLICIIAP</sequence>
<comment type="caution">
    <text evidence="1">The sequence shown here is derived from an EMBL/GenBank/DDBJ whole genome shotgun (WGS) entry which is preliminary data.</text>
</comment>
<dbReference type="SUPFAM" id="SSF53335">
    <property type="entry name" value="S-adenosyl-L-methionine-dependent methyltransferases"/>
    <property type="match status" value="1"/>
</dbReference>
<name>A0A8T5GF28_9ARCH</name>
<dbReference type="AlphaFoldDB" id="A0A8T5GF28"/>
<gene>
    <name evidence="1" type="ORF">HON47_02565</name>
</gene>
<keyword evidence="1" id="KW-0489">Methyltransferase</keyword>
<keyword evidence="1" id="KW-0808">Transferase</keyword>
<dbReference type="Gene3D" id="3.40.50.150">
    <property type="entry name" value="Vaccinia Virus protein VP39"/>
    <property type="match status" value="1"/>
</dbReference>
<dbReference type="EMBL" id="JABJNZ010000035">
    <property type="protein sequence ID" value="MBT4870430.1"/>
    <property type="molecule type" value="Genomic_DNA"/>
</dbReference>
<evidence type="ECO:0000313" key="1">
    <source>
        <dbReference type="EMBL" id="MBT4870430.1"/>
    </source>
</evidence>